<comment type="caution">
    <text evidence="1">The sequence shown here is derived from an EMBL/GenBank/DDBJ whole genome shotgun (WGS) entry which is preliminary data.</text>
</comment>
<protein>
    <submittedName>
        <fullName evidence="1">Threonine transporter</fullName>
    </submittedName>
</protein>
<gene>
    <name evidence="1" type="ORF">AB852_26040</name>
</gene>
<dbReference type="Proteomes" id="UP000186455">
    <property type="component" value="Unassembled WGS sequence"/>
</dbReference>
<name>A0A1Q4V3H1_9ACTN</name>
<keyword evidence="2" id="KW-1185">Reference proteome</keyword>
<accession>A0A1Q4V3H1</accession>
<proteinExistence type="predicted"/>
<dbReference type="EMBL" id="LFBV01000007">
    <property type="protein sequence ID" value="OKH92405.1"/>
    <property type="molecule type" value="Genomic_DNA"/>
</dbReference>
<dbReference type="Pfam" id="PF20288">
    <property type="entry name" value="MC2"/>
    <property type="match status" value="1"/>
</dbReference>
<evidence type="ECO:0000313" key="2">
    <source>
        <dbReference type="Proteomes" id="UP000186455"/>
    </source>
</evidence>
<evidence type="ECO:0000313" key="1">
    <source>
        <dbReference type="EMBL" id="OKH92405.1"/>
    </source>
</evidence>
<dbReference type="AlphaFoldDB" id="A0A1Q4V3H1"/>
<dbReference type="STRING" id="1048205.AB852_26040"/>
<sequence>MRALVLLSEAFPRRLDVAQLVYLDHAMLHSGDLDHGPASLHPDLPAGPGELGLRRHLIEQGLMVLLRAGLADMTTTDDGFMYGATDEAAGFLSALESPYVGQLIERADWLTSTYMHEGTDVREGMKQITQRWSGRFQVSTADLGEEDVL</sequence>
<dbReference type="InterPro" id="IPR046904">
    <property type="entry name" value="ABC-3C_MC2"/>
</dbReference>
<reference evidence="1 2" key="1">
    <citation type="submission" date="2015-06" db="EMBL/GenBank/DDBJ databases">
        <title>Cloning and characterization of the uncialamcin biosynthetic gene cluster.</title>
        <authorList>
            <person name="Yan X."/>
            <person name="Huang T."/>
            <person name="Ge H."/>
            <person name="Shen B."/>
        </authorList>
    </citation>
    <scope>NUCLEOTIDE SEQUENCE [LARGE SCALE GENOMIC DNA]</scope>
    <source>
        <strain evidence="1 2">DCA2648</strain>
    </source>
</reference>
<organism evidence="1 2">
    <name type="scientific">Streptomyces uncialis</name>
    <dbReference type="NCBI Taxonomy" id="1048205"/>
    <lineage>
        <taxon>Bacteria</taxon>
        <taxon>Bacillati</taxon>
        <taxon>Actinomycetota</taxon>
        <taxon>Actinomycetes</taxon>
        <taxon>Kitasatosporales</taxon>
        <taxon>Streptomycetaceae</taxon>
        <taxon>Streptomyces</taxon>
    </lineage>
</organism>